<dbReference type="SUPFAM" id="SSF75011">
    <property type="entry name" value="3-carboxy-cis,cis-mucoante lactonizing enzyme"/>
    <property type="match status" value="1"/>
</dbReference>
<evidence type="ECO:0000313" key="2">
    <source>
        <dbReference type="Proteomes" id="UP000225954"/>
    </source>
</evidence>
<sequence>MIGFRLLTVNRPQASASPQVLRAALANTGDPNNAFYKYDASANQFKRDSNLVGSAAGSDVAVSPDSTYMCLAVGTTPFISLYKRNGDAWSALPAPATLPAGAVTCCAFSRNGNYLAVGHYTAPFITVYKRSGDSFVKIPDLATALNQRVTNCHFSPVSDHLAMVGLFSPYGGVVGVSDSGLSPMQSPSPIPWYYSYGVRFSPKGDLIIIGSQTNPYYFAYKFDPATGAFGARLTTGDVGVANPRAIVIGPNSDFFYMCGTTDPYFTGFKLTASAVGAKLPVPTFLTSYGIDMDITADGKYIGVAHYGSPFLTFLEKNGDTLTPLPAVDTPGSNNAAGIQFYRT</sequence>
<proteinExistence type="predicted"/>
<keyword evidence="2" id="KW-1185">Reference proteome</keyword>
<dbReference type="Gene3D" id="2.130.10.10">
    <property type="entry name" value="YVTN repeat-like/Quinoprotein amine dehydrogenase"/>
    <property type="match status" value="2"/>
</dbReference>
<dbReference type="EMBL" id="KT716399">
    <property type="protein sequence ID" value="ALH46281.1"/>
    <property type="molecule type" value="Genomic_DNA"/>
</dbReference>
<organism evidence="1 2">
    <name type="scientific">Pseudomonas phage POR1</name>
    <dbReference type="NCBI Taxonomy" id="1718594"/>
    <lineage>
        <taxon>Viruses</taxon>
        <taxon>Duplodnaviria</taxon>
        <taxon>Heunggongvirae</taxon>
        <taxon>Uroviricota</taxon>
        <taxon>Caudoviricetes</taxon>
        <taxon>Porunavirus</taxon>
        <taxon>Porunavirus POR1</taxon>
    </lineage>
</organism>
<accession>A0A0N7GFD2</accession>
<evidence type="ECO:0000313" key="1">
    <source>
        <dbReference type="EMBL" id="ALH46281.1"/>
    </source>
</evidence>
<dbReference type="InterPro" id="IPR015943">
    <property type="entry name" value="WD40/YVTN_repeat-like_dom_sf"/>
</dbReference>
<reference evidence="1 2" key="1">
    <citation type="journal article" date="2016" name="Genome Announc.">
        <title>Genome Sequences of Pseudomonas oryzihabitans Phage POR1 and Pseudomonas aeruginosa Phage PAE1.</title>
        <authorList>
            <person name="Dyson Z.A."/>
            <person name="Seviour R.J."/>
            <person name="Tucci J."/>
            <person name="Petrovski S."/>
        </authorList>
    </citation>
    <scope>NUCLEOTIDE SEQUENCE [LARGE SCALE GENOMIC DNA]</scope>
</reference>
<dbReference type="Proteomes" id="UP000225954">
    <property type="component" value="Segment"/>
</dbReference>
<name>A0A0N7GFD2_9CAUD</name>
<gene>
    <name evidence="1" type="ORF">POR1_76</name>
</gene>
<protein>
    <submittedName>
        <fullName evidence="1">Uncharacterized protein</fullName>
    </submittedName>
</protein>